<accession>A0A6A4WHM9</accession>
<evidence type="ECO:0000256" key="1">
    <source>
        <dbReference type="SAM" id="MobiDB-lite"/>
    </source>
</evidence>
<organism evidence="2 3">
    <name type="scientific">Amphibalanus amphitrite</name>
    <name type="common">Striped barnacle</name>
    <name type="synonym">Balanus amphitrite</name>
    <dbReference type="NCBI Taxonomy" id="1232801"/>
    <lineage>
        <taxon>Eukaryota</taxon>
        <taxon>Metazoa</taxon>
        <taxon>Ecdysozoa</taxon>
        <taxon>Arthropoda</taxon>
        <taxon>Crustacea</taxon>
        <taxon>Multicrustacea</taxon>
        <taxon>Cirripedia</taxon>
        <taxon>Thoracica</taxon>
        <taxon>Thoracicalcarea</taxon>
        <taxon>Balanomorpha</taxon>
        <taxon>Balanoidea</taxon>
        <taxon>Balanidae</taxon>
        <taxon>Amphibalaninae</taxon>
        <taxon>Amphibalanus</taxon>
    </lineage>
</organism>
<keyword evidence="3" id="KW-1185">Reference proteome</keyword>
<reference evidence="2 3" key="1">
    <citation type="submission" date="2019-07" db="EMBL/GenBank/DDBJ databases">
        <title>Draft genome assembly of a fouling barnacle, Amphibalanus amphitrite (Darwin, 1854): The first reference genome for Thecostraca.</title>
        <authorList>
            <person name="Kim W."/>
        </authorList>
    </citation>
    <scope>NUCLEOTIDE SEQUENCE [LARGE SCALE GENOMIC DNA]</scope>
    <source>
        <strain evidence="2">SNU_AA5</strain>
        <tissue evidence="2">Soma without cirri and trophi</tissue>
    </source>
</reference>
<protein>
    <submittedName>
        <fullName evidence="2">Uncharacterized protein</fullName>
    </submittedName>
</protein>
<dbReference type="Proteomes" id="UP000440578">
    <property type="component" value="Unassembled WGS sequence"/>
</dbReference>
<evidence type="ECO:0000313" key="2">
    <source>
        <dbReference type="EMBL" id="KAF0303120.1"/>
    </source>
</evidence>
<feature type="region of interest" description="Disordered" evidence="1">
    <location>
        <begin position="1"/>
        <end position="152"/>
    </location>
</feature>
<comment type="caution">
    <text evidence="2">The sequence shown here is derived from an EMBL/GenBank/DDBJ whole genome shotgun (WGS) entry which is preliminary data.</text>
</comment>
<sequence length="152" mass="15669">MESEEALCAGGAGGALPPASSGPGRPSPALSSDTELETEAHHSSEEELEGFNCREREKRKWCQVKRTSRDSSCSSDEEMAPPAEPTSPAPVQFRSSPPAGAHRPGRTSPPPRRAAAAPPPPPPAAAHHAVDPRQEAATRSGPAGGAAALSRL</sequence>
<evidence type="ECO:0000313" key="3">
    <source>
        <dbReference type="Proteomes" id="UP000440578"/>
    </source>
</evidence>
<feature type="compositionally biased region" description="Pro residues" evidence="1">
    <location>
        <begin position="107"/>
        <end position="124"/>
    </location>
</feature>
<name>A0A6A4WHM9_AMPAM</name>
<dbReference type="EMBL" id="VIIS01000972">
    <property type="protein sequence ID" value="KAF0303120.1"/>
    <property type="molecule type" value="Genomic_DNA"/>
</dbReference>
<dbReference type="AlphaFoldDB" id="A0A6A4WHM9"/>
<proteinExistence type="predicted"/>
<gene>
    <name evidence="2" type="ORF">FJT64_024885</name>
</gene>
<dbReference type="OrthoDB" id="6435011at2759"/>
<feature type="compositionally biased region" description="Low complexity" evidence="1">
    <location>
        <begin position="15"/>
        <end position="32"/>
    </location>
</feature>